<dbReference type="InterPro" id="IPR050191">
    <property type="entry name" value="ATP-dep_DNA_ligase"/>
</dbReference>
<evidence type="ECO:0000256" key="2">
    <source>
        <dbReference type="ARBA" id="ARBA00022598"/>
    </source>
</evidence>
<dbReference type="SUPFAM" id="SSF56091">
    <property type="entry name" value="DNA ligase/mRNA capping enzyme, catalytic domain"/>
    <property type="match status" value="1"/>
</dbReference>
<evidence type="ECO:0000256" key="8">
    <source>
        <dbReference type="ARBA" id="ARBA00022840"/>
    </source>
</evidence>
<evidence type="ECO:0000256" key="12">
    <source>
        <dbReference type="ARBA" id="ARBA00023306"/>
    </source>
</evidence>
<dbReference type="InterPro" id="IPR012310">
    <property type="entry name" value="DNA_ligase_ATP-dep_cent"/>
</dbReference>
<comment type="caution">
    <text evidence="16">The sequence shown here is derived from an EMBL/GenBank/DDBJ whole genome shotgun (WGS) entry which is preliminary data.</text>
</comment>
<dbReference type="PROSITE" id="PS00697">
    <property type="entry name" value="DNA_LIGASE_A1"/>
    <property type="match status" value="1"/>
</dbReference>
<dbReference type="PANTHER" id="PTHR45674">
    <property type="entry name" value="DNA LIGASE 1/3 FAMILY MEMBER"/>
    <property type="match status" value="1"/>
</dbReference>
<dbReference type="Pfam" id="PF01068">
    <property type="entry name" value="DNA_ligase_A_M"/>
    <property type="match status" value="1"/>
</dbReference>
<dbReference type="RefSeq" id="WP_207351411.1">
    <property type="nucleotide sequence ID" value="NZ_JAFMPY010000014.1"/>
</dbReference>
<keyword evidence="5" id="KW-0479">Metal-binding</keyword>
<dbReference type="CDD" id="cd07897">
    <property type="entry name" value="Adenylation_DNA_ligase_Bac1"/>
    <property type="match status" value="1"/>
</dbReference>
<keyword evidence="3" id="KW-0132">Cell division</keyword>
<keyword evidence="12" id="KW-0131">Cell cycle</keyword>
<evidence type="ECO:0000256" key="7">
    <source>
        <dbReference type="ARBA" id="ARBA00022763"/>
    </source>
</evidence>
<keyword evidence="7" id="KW-0227">DNA damage</keyword>
<keyword evidence="6" id="KW-0547">Nucleotide-binding</keyword>
<dbReference type="NCBIfam" id="NF006701">
    <property type="entry name" value="PRK09247.1"/>
    <property type="match status" value="1"/>
</dbReference>
<evidence type="ECO:0000256" key="10">
    <source>
        <dbReference type="ARBA" id="ARBA00023172"/>
    </source>
</evidence>
<dbReference type="InterPro" id="IPR012309">
    <property type="entry name" value="DNA_ligase_ATP-dep_C"/>
</dbReference>
<dbReference type="SUPFAM" id="SSF50249">
    <property type="entry name" value="Nucleic acid-binding proteins"/>
    <property type="match status" value="1"/>
</dbReference>
<evidence type="ECO:0000256" key="11">
    <source>
        <dbReference type="ARBA" id="ARBA00023204"/>
    </source>
</evidence>
<dbReference type="Gene3D" id="2.40.50.140">
    <property type="entry name" value="Nucleic acid-binding proteins"/>
    <property type="match status" value="1"/>
</dbReference>
<accession>A0ABS3J513</accession>
<dbReference type="InterPro" id="IPR016059">
    <property type="entry name" value="DNA_ligase_ATP-dep_CS"/>
</dbReference>
<keyword evidence="10" id="KW-0233">DNA recombination</keyword>
<keyword evidence="4" id="KW-0235">DNA replication</keyword>
<dbReference type="InterPro" id="IPR012340">
    <property type="entry name" value="NA-bd_OB-fold"/>
</dbReference>
<feature type="domain" description="ATP-dependent DNA ligase family profile" evidence="15">
    <location>
        <begin position="399"/>
        <end position="529"/>
    </location>
</feature>
<evidence type="ECO:0000256" key="14">
    <source>
        <dbReference type="SAM" id="MobiDB-lite"/>
    </source>
</evidence>
<keyword evidence="2 16" id="KW-0436">Ligase</keyword>
<dbReference type="PROSITE" id="PS50160">
    <property type="entry name" value="DNA_LIGASE_A3"/>
    <property type="match status" value="1"/>
</dbReference>
<evidence type="ECO:0000256" key="3">
    <source>
        <dbReference type="ARBA" id="ARBA00022618"/>
    </source>
</evidence>
<keyword evidence="8" id="KW-0067">ATP-binding</keyword>
<evidence type="ECO:0000256" key="5">
    <source>
        <dbReference type="ARBA" id="ARBA00022723"/>
    </source>
</evidence>
<dbReference type="EC" id="6.5.1.1" evidence="1"/>
<dbReference type="InterPro" id="IPR026333">
    <property type="entry name" value="ATP_dep_DNA_lig_pp_1105_fam"/>
</dbReference>
<evidence type="ECO:0000256" key="4">
    <source>
        <dbReference type="ARBA" id="ARBA00022705"/>
    </source>
</evidence>
<dbReference type="Pfam" id="PF04679">
    <property type="entry name" value="DNA_ligase_A_C"/>
    <property type="match status" value="1"/>
</dbReference>
<dbReference type="CDD" id="cd07972">
    <property type="entry name" value="OBF_DNA_ligase_Arch_LigB"/>
    <property type="match status" value="1"/>
</dbReference>
<keyword evidence="9" id="KW-0460">Magnesium</keyword>
<protein>
    <recommendedName>
        <fullName evidence="1">DNA ligase (ATP)</fullName>
        <ecNumber evidence="1">6.5.1.1</ecNumber>
    </recommendedName>
</protein>
<evidence type="ECO:0000256" key="9">
    <source>
        <dbReference type="ARBA" id="ARBA00022842"/>
    </source>
</evidence>
<reference evidence="16 17" key="1">
    <citation type="submission" date="2021-03" db="EMBL/GenBank/DDBJ databases">
        <title>Whole genome sequence of Jiella sp. MQZ13P-4.</title>
        <authorList>
            <person name="Tuo L."/>
        </authorList>
    </citation>
    <scope>NUCLEOTIDE SEQUENCE [LARGE SCALE GENOMIC DNA]</scope>
    <source>
        <strain evidence="16 17">MQZ13P-4</strain>
    </source>
</reference>
<dbReference type="Gene3D" id="3.30.470.30">
    <property type="entry name" value="DNA ligase/mRNA capping enzyme"/>
    <property type="match status" value="1"/>
</dbReference>
<proteinExistence type="predicted"/>
<feature type="region of interest" description="Disordered" evidence="14">
    <location>
        <begin position="98"/>
        <end position="174"/>
    </location>
</feature>
<dbReference type="InterPro" id="IPR036599">
    <property type="entry name" value="DNA_ligase_N_sf"/>
</dbReference>
<evidence type="ECO:0000259" key="15">
    <source>
        <dbReference type="PROSITE" id="PS50160"/>
    </source>
</evidence>
<dbReference type="Gene3D" id="1.10.3260.10">
    <property type="entry name" value="DNA ligase, ATP-dependent, N-terminal domain"/>
    <property type="match status" value="1"/>
</dbReference>
<dbReference type="EMBL" id="JAFMPY010000014">
    <property type="protein sequence ID" value="MBO0904775.1"/>
    <property type="molecule type" value="Genomic_DNA"/>
</dbReference>
<evidence type="ECO:0000256" key="1">
    <source>
        <dbReference type="ARBA" id="ARBA00012727"/>
    </source>
</evidence>
<keyword evidence="11" id="KW-0234">DNA repair</keyword>
<name>A0ABS3J513_9HYPH</name>
<dbReference type="NCBIfam" id="TIGR04120">
    <property type="entry name" value="DNA_lig_bact"/>
    <property type="match status" value="1"/>
</dbReference>
<dbReference type="GO" id="GO:0003910">
    <property type="term" value="F:DNA ligase (ATP) activity"/>
    <property type="evidence" value="ECO:0007669"/>
    <property type="project" value="UniProtKB-EC"/>
</dbReference>
<keyword evidence="17" id="KW-1185">Reference proteome</keyword>
<dbReference type="Proteomes" id="UP000664288">
    <property type="component" value="Unassembled WGS sequence"/>
</dbReference>
<organism evidence="16 17">
    <name type="scientific">Jiella sonneratiae</name>
    <dbReference type="NCBI Taxonomy" id="2816856"/>
    <lineage>
        <taxon>Bacteria</taxon>
        <taxon>Pseudomonadati</taxon>
        <taxon>Pseudomonadota</taxon>
        <taxon>Alphaproteobacteria</taxon>
        <taxon>Hyphomicrobiales</taxon>
        <taxon>Aurantimonadaceae</taxon>
        <taxon>Jiella</taxon>
    </lineage>
</organism>
<evidence type="ECO:0000256" key="13">
    <source>
        <dbReference type="ARBA" id="ARBA00034003"/>
    </source>
</evidence>
<evidence type="ECO:0000313" key="17">
    <source>
        <dbReference type="Proteomes" id="UP000664288"/>
    </source>
</evidence>
<dbReference type="PANTHER" id="PTHR45674:SF13">
    <property type="entry name" value="DNA LIGASE-RELATED"/>
    <property type="match status" value="1"/>
</dbReference>
<comment type="catalytic activity">
    <reaction evidence="13">
        <text>ATP + (deoxyribonucleotide)n-3'-hydroxyl + 5'-phospho-(deoxyribonucleotide)m = (deoxyribonucleotide)n+m + AMP + diphosphate.</text>
        <dbReference type="EC" id="6.5.1.1"/>
    </reaction>
</comment>
<sequence length="631" mass="69191">MKAFADLLDALVLQPSRNGKLRLIVEHFRAVADPERGYALAAITGDLDVKSVKPAMLRDLVTARMDEVLFRYSYDYVGDLAETIALVWPEGDGYQATAAPHPPLPAGISPTRGEIGGATDAAPVDQRSRLPEASGASAPETPADRSEARGQAAADLPPCGGDARQGRGGYDGAAQAGMDAPSLAEIVARLDAATRQEGPKLVEAWLDRLDASGRYALLKLVTGALRIGVSARLAKQALADFGGREVAEIEELWHGLEPPYEALFAWLEGRGEKPVSAALAPFRPVMLSQPLEEPDHGLIDPAVYAAEWKWDGIRVQASAAGGVRRLYSRSGDDISGAFPDLVDFMTFEGTLDGELLVAETAPKSGAPKISGGEARADDIVAATFSDLQQRLNRKTVSAAVLKRYPVFLRCYDLLVDGEEDIRPFTLAERRERLAAFVERLEPTRFDLSPLVPFADFERLAALRAAPPHPVIEGLMLKRLDSAYVPGRPKGPWFKWKKDPHLIDAVLMYAQRGHGKRSSYYSDYTFGVWSGPREEPELVPVGKAYFGFTDAELKQLDRYIRDNTIERFGPVRSVRAEPEHGLVIEVAFEGLARSNRHKSGVAMRFPRVSRLRWDKPAFEADRIETLTAMLRD</sequence>
<evidence type="ECO:0000256" key="6">
    <source>
        <dbReference type="ARBA" id="ARBA00022741"/>
    </source>
</evidence>
<gene>
    <name evidence="16" type="ORF">J1C47_14100</name>
</gene>
<evidence type="ECO:0000313" key="16">
    <source>
        <dbReference type="EMBL" id="MBO0904775.1"/>
    </source>
</evidence>